<evidence type="ECO:0000313" key="1">
    <source>
        <dbReference type="EMBL" id="KAF8720021.1"/>
    </source>
</evidence>
<reference evidence="1" key="1">
    <citation type="submission" date="2020-07" db="EMBL/GenBank/DDBJ databases">
        <title>Genome sequence and genetic diversity analysis of an under-domesticated orphan crop, white fonio (Digitaria exilis).</title>
        <authorList>
            <person name="Bennetzen J.L."/>
            <person name="Chen S."/>
            <person name="Ma X."/>
            <person name="Wang X."/>
            <person name="Yssel A.E.J."/>
            <person name="Chaluvadi S.R."/>
            <person name="Johnson M."/>
            <person name="Gangashetty P."/>
            <person name="Hamidou F."/>
            <person name="Sanogo M.D."/>
            <person name="Zwaenepoel A."/>
            <person name="Wallace J."/>
            <person name="Van De Peer Y."/>
            <person name="Van Deynze A."/>
        </authorList>
    </citation>
    <scope>NUCLEOTIDE SEQUENCE</scope>
    <source>
        <tissue evidence="1">Leaves</tissue>
    </source>
</reference>
<comment type="caution">
    <text evidence="1">The sequence shown here is derived from an EMBL/GenBank/DDBJ whole genome shotgun (WGS) entry which is preliminary data.</text>
</comment>
<dbReference type="AlphaFoldDB" id="A0A835EX66"/>
<sequence length="136" mass="15324">MSLDDSNGVIYHDVHDIPGLSRHSFACLHRSLRRVSLEFRLGDSSSSGLGLRLVKFFAENAMVLEEMRIDSGNRRLYEHLILSVERWLAPNTTKACFQHENLAAEGQREFSRTPSVSLDSTTNLGWSPIGFRVPPP</sequence>
<gene>
    <name evidence="1" type="ORF">HU200_024793</name>
</gene>
<protein>
    <recommendedName>
        <fullName evidence="3">FBD domain-containing protein</fullName>
    </recommendedName>
</protein>
<dbReference type="OrthoDB" id="670854at2759"/>
<dbReference type="EMBL" id="JACEFO010001700">
    <property type="protein sequence ID" value="KAF8720021.1"/>
    <property type="molecule type" value="Genomic_DNA"/>
</dbReference>
<evidence type="ECO:0008006" key="3">
    <source>
        <dbReference type="Google" id="ProtNLM"/>
    </source>
</evidence>
<dbReference type="Proteomes" id="UP000636709">
    <property type="component" value="Unassembled WGS sequence"/>
</dbReference>
<accession>A0A835EX66</accession>
<keyword evidence="2" id="KW-1185">Reference proteome</keyword>
<name>A0A835EX66_9POAL</name>
<organism evidence="1 2">
    <name type="scientific">Digitaria exilis</name>
    <dbReference type="NCBI Taxonomy" id="1010633"/>
    <lineage>
        <taxon>Eukaryota</taxon>
        <taxon>Viridiplantae</taxon>
        <taxon>Streptophyta</taxon>
        <taxon>Embryophyta</taxon>
        <taxon>Tracheophyta</taxon>
        <taxon>Spermatophyta</taxon>
        <taxon>Magnoliopsida</taxon>
        <taxon>Liliopsida</taxon>
        <taxon>Poales</taxon>
        <taxon>Poaceae</taxon>
        <taxon>PACMAD clade</taxon>
        <taxon>Panicoideae</taxon>
        <taxon>Panicodae</taxon>
        <taxon>Paniceae</taxon>
        <taxon>Anthephorinae</taxon>
        <taxon>Digitaria</taxon>
    </lineage>
</organism>
<proteinExistence type="predicted"/>
<evidence type="ECO:0000313" key="2">
    <source>
        <dbReference type="Proteomes" id="UP000636709"/>
    </source>
</evidence>